<dbReference type="Proteomes" id="UP000257109">
    <property type="component" value="Unassembled WGS sequence"/>
</dbReference>
<protein>
    <submittedName>
        <fullName evidence="1">Uncharacterized protein</fullName>
    </submittedName>
</protein>
<reference evidence="1" key="1">
    <citation type="submission" date="2018-05" db="EMBL/GenBank/DDBJ databases">
        <title>Draft genome of Mucuna pruriens seed.</title>
        <authorList>
            <person name="Nnadi N.E."/>
            <person name="Vos R."/>
            <person name="Hasami M.H."/>
            <person name="Devisetty U.K."/>
            <person name="Aguiy J.C."/>
        </authorList>
    </citation>
    <scope>NUCLEOTIDE SEQUENCE [LARGE SCALE GENOMIC DNA]</scope>
    <source>
        <strain evidence="1">JCA_2017</strain>
    </source>
</reference>
<keyword evidence="2" id="KW-1185">Reference proteome</keyword>
<gene>
    <name evidence="1" type="ORF">CR513_32660</name>
</gene>
<proteinExistence type="predicted"/>
<evidence type="ECO:0000313" key="2">
    <source>
        <dbReference type="Proteomes" id="UP000257109"/>
    </source>
</evidence>
<feature type="non-terminal residue" evidence="1">
    <location>
        <position position="1"/>
    </location>
</feature>
<name>A0A371G680_MUCPR</name>
<accession>A0A371G680</accession>
<evidence type="ECO:0000313" key="1">
    <source>
        <dbReference type="EMBL" id="RDX86056.1"/>
    </source>
</evidence>
<sequence>MLLYEHDVSHHRALNQDPSGQDEELCVLNLLSKFHPDPTLVNRLRLYRWDMNDCKVVEKMLINLLGKFEVKVIAIEESYVDFTIISNTYVKKDKILTFVFSKLNLACIPKDTL</sequence>
<dbReference type="AlphaFoldDB" id="A0A371G680"/>
<comment type="caution">
    <text evidence="1">The sequence shown here is derived from an EMBL/GenBank/DDBJ whole genome shotgun (WGS) entry which is preliminary data.</text>
</comment>
<organism evidence="1 2">
    <name type="scientific">Mucuna pruriens</name>
    <name type="common">Velvet bean</name>
    <name type="synonym">Dolichos pruriens</name>
    <dbReference type="NCBI Taxonomy" id="157652"/>
    <lineage>
        <taxon>Eukaryota</taxon>
        <taxon>Viridiplantae</taxon>
        <taxon>Streptophyta</taxon>
        <taxon>Embryophyta</taxon>
        <taxon>Tracheophyta</taxon>
        <taxon>Spermatophyta</taxon>
        <taxon>Magnoliopsida</taxon>
        <taxon>eudicotyledons</taxon>
        <taxon>Gunneridae</taxon>
        <taxon>Pentapetalae</taxon>
        <taxon>rosids</taxon>
        <taxon>fabids</taxon>
        <taxon>Fabales</taxon>
        <taxon>Fabaceae</taxon>
        <taxon>Papilionoideae</taxon>
        <taxon>50 kb inversion clade</taxon>
        <taxon>NPAAA clade</taxon>
        <taxon>indigoferoid/millettioid clade</taxon>
        <taxon>Phaseoleae</taxon>
        <taxon>Mucuna</taxon>
    </lineage>
</organism>
<dbReference type="EMBL" id="QJKJ01006627">
    <property type="protein sequence ID" value="RDX86056.1"/>
    <property type="molecule type" value="Genomic_DNA"/>
</dbReference>